<sequence length="74" mass="8266">MYSDTSSSPVRAWADASTWIEKPSRTMMSDLDTVWYHCIPAHPQRVAGVSELTGRCSYVSVTELRLETTGVRTS</sequence>
<accession>A0A482Y9J2</accession>
<evidence type="ECO:0000313" key="1">
    <source>
        <dbReference type="EMBL" id="RZV08146.1"/>
    </source>
</evidence>
<dbReference type="AlphaFoldDB" id="A0A482Y9J2"/>
<proteinExistence type="predicted"/>
<protein>
    <submittedName>
        <fullName evidence="1">Uncharacterized protein</fullName>
    </submittedName>
</protein>
<reference evidence="1 2" key="1">
    <citation type="submission" date="2019-02" db="EMBL/GenBank/DDBJ databases">
        <title>Genomic Encyclopedia of Archaeal and Bacterial Type Strains, Phase II (KMG-II): from individual species to whole genera.</title>
        <authorList>
            <person name="Goeker M."/>
        </authorList>
    </citation>
    <scope>NUCLEOTIDE SEQUENCE [LARGE SCALE GENOMIC DNA]</scope>
    <source>
        <strain evidence="1 2">DSM 18328</strain>
    </source>
</reference>
<dbReference type="Proteomes" id="UP000291097">
    <property type="component" value="Unassembled WGS sequence"/>
</dbReference>
<gene>
    <name evidence="1" type="ORF">BDK88_3110</name>
</gene>
<evidence type="ECO:0000313" key="2">
    <source>
        <dbReference type="Proteomes" id="UP000291097"/>
    </source>
</evidence>
<organism evidence="1 2">
    <name type="scientific">Natrinema hispanicum</name>
    <dbReference type="NCBI Taxonomy" id="392421"/>
    <lineage>
        <taxon>Archaea</taxon>
        <taxon>Methanobacteriati</taxon>
        <taxon>Methanobacteriota</taxon>
        <taxon>Stenosarchaea group</taxon>
        <taxon>Halobacteria</taxon>
        <taxon>Halobacteriales</taxon>
        <taxon>Natrialbaceae</taxon>
        <taxon>Natrinema</taxon>
    </lineage>
</organism>
<name>A0A482Y9J2_9EURY</name>
<dbReference type="EMBL" id="SHMP01000006">
    <property type="protein sequence ID" value="RZV08146.1"/>
    <property type="molecule type" value="Genomic_DNA"/>
</dbReference>
<comment type="caution">
    <text evidence="1">The sequence shown here is derived from an EMBL/GenBank/DDBJ whole genome shotgun (WGS) entry which is preliminary data.</text>
</comment>